<comment type="caution">
    <text evidence="2">The sequence shown here is derived from an EMBL/GenBank/DDBJ whole genome shotgun (WGS) entry which is preliminary data.</text>
</comment>
<evidence type="ECO:0000256" key="1">
    <source>
        <dbReference type="SAM" id="MobiDB-lite"/>
    </source>
</evidence>
<dbReference type="Proteomes" id="UP001166286">
    <property type="component" value="Unassembled WGS sequence"/>
</dbReference>
<proteinExistence type="predicted"/>
<name>A0AA39QZV3_9LECA</name>
<evidence type="ECO:0000313" key="2">
    <source>
        <dbReference type="EMBL" id="KAK0512230.1"/>
    </source>
</evidence>
<accession>A0AA39QZV3</accession>
<gene>
    <name evidence="2" type="ORF">JMJ35_005358</name>
</gene>
<feature type="compositionally biased region" description="Low complexity" evidence="1">
    <location>
        <begin position="18"/>
        <end position="33"/>
    </location>
</feature>
<dbReference type="AlphaFoldDB" id="A0AA39QZV3"/>
<feature type="compositionally biased region" description="Polar residues" evidence="1">
    <location>
        <begin position="44"/>
        <end position="68"/>
    </location>
</feature>
<feature type="region of interest" description="Disordered" evidence="1">
    <location>
        <begin position="1"/>
        <end position="70"/>
    </location>
</feature>
<reference evidence="2" key="1">
    <citation type="submission" date="2023-03" db="EMBL/GenBank/DDBJ databases">
        <title>Complete genome of Cladonia borealis.</title>
        <authorList>
            <person name="Park H."/>
        </authorList>
    </citation>
    <scope>NUCLEOTIDE SEQUENCE</scope>
    <source>
        <strain evidence="2">ANT050790</strain>
    </source>
</reference>
<organism evidence="2 3">
    <name type="scientific">Cladonia borealis</name>
    <dbReference type="NCBI Taxonomy" id="184061"/>
    <lineage>
        <taxon>Eukaryota</taxon>
        <taxon>Fungi</taxon>
        <taxon>Dikarya</taxon>
        <taxon>Ascomycota</taxon>
        <taxon>Pezizomycotina</taxon>
        <taxon>Lecanoromycetes</taxon>
        <taxon>OSLEUM clade</taxon>
        <taxon>Lecanoromycetidae</taxon>
        <taxon>Lecanorales</taxon>
        <taxon>Lecanorineae</taxon>
        <taxon>Cladoniaceae</taxon>
        <taxon>Cladonia</taxon>
    </lineage>
</organism>
<evidence type="ECO:0000313" key="3">
    <source>
        <dbReference type="Proteomes" id="UP001166286"/>
    </source>
</evidence>
<sequence>MSYLSVFSRASGPPTPQSPARRQSSISSSASASTPVFGRRLDRQTLSPMKRTQSWLETPSPNKIQSTPDLHKVKGSRVVKAKGQNGKDKRKSFWGLQFLSGLFGKEQDEKGDGELEGDTIVEDEDPISATELDNEFTLVEDTEELSKSESASLRFEELSHQSLSFYEPQIQQRTDGETWLFNKLSRLGREPLLPPSWNMDFPTFPAYLFSSDPARVSVNNNHTTVSHAAGAFENLITAGSHARAQVLRKAPPEKPLFRQITKYYKWSQLDGRFKHKHYIPVLAIACARPKEPTESVVNRLADTLHSLGAQYRDKFRHPKCRKGDKEQRYTHELPTLYGLVIKFSVVAVVTCDSSAPKKPIRALATYDWNKGDDQDVWQAFGVALTIVAARNNLMKLDEEGELGDDIVESDPDA</sequence>
<dbReference type="EMBL" id="JAFEKC020000011">
    <property type="protein sequence ID" value="KAK0512230.1"/>
    <property type="molecule type" value="Genomic_DNA"/>
</dbReference>
<protein>
    <submittedName>
        <fullName evidence="2">Uncharacterized protein</fullName>
    </submittedName>
</protein>
<keyword evidence="3" id="KW-1185">Reference proteome</keyword>